<evidence type="ECO:0000313" key="3">
    <source>
        <dbReference type="Proteomes" id="UP000769766"/>
    </source>
</evidence>
<keyword evidence="1" id="KW-1133">Transmembrane helix</keyword>
<evidence type="ECO:0000256" key="1">
    <source>
        <dbReference type="SAM" id="Phobius"/>
    </source>
</evidence>
<feature type="transmembrane region" description="Helical" evidence="1">
    <location>
        <begin position="235"/>
        <end position="258"/>
    </location>
</feature>
<reference evidence="2" key="1">
    <citation type="submission" date="2020-07" db="EMBL/GenBank/DDBJ databases">
        <title>Huge and variable diversity of episymbiotic CPR bacteria and DPANN archaea in groundwater ecosystems.</title>
        <authorList>
            <person name="He C.Y."/>
            <person name="Keren R."/>
            <person name="Whittaker M."/>
            <person name="Farag I.F."/>
            <person name="Doudna J."/>
            <person name="Cate J.H.D."/>
            <person name="Banfield J.F."/>
        </authorList>
    </citation>
    <scope>NUCLEOTIDE SEQUENCE</scope>
    <source>
        <strain evidence="2">NC_groundwater_672_Ag_B-0.1um_62_36</strain>
    </source>
</reference>
<dbReference type="Gene3D" id="1.20.210.10">
    <property type="entry name" value="Cytochrome c oxidase-like, subunit I domain"/>
    <property type="match status" value="1"/>
</dbReference>
<feature type="transmembrane region" description="Helical" evidence="1">
    <location>
        <begin position="337"/>
        <end position="362"/>
    </location>
</feature>
<dbReference type="Proteomes" id="UP000769766">
    <property type="component" value="Unassembled WGS sequence"/>
</dbReference>
<feature type="transmembrane region" description="Helical" evidence="1">
    <location>
        <begin position="138"/>
        <end position="155"/>
    </location>
</feature>
<feature type="transmembrane region" description="Helical" evidence="1">
    <location>
        <begin position="97"/>
        <end position="118"/>
    </location>
</feature>
<evidence type="ECO:0000313" key="2">
    <source>
        <dbReference type="EMBL" id="MBI2876350.1"/>
    </source>
</evidence>
<dbReference type="AlphaFoldDB" id="A0A932CMY8"/>
<feature type="transmembrane region" description="Helical" evidence="1">
    <location>
        <begin position="310"/>
        <end position="331"/>
    </location>
</feature>
<feature type="transmembrane region" description="Helical" evidence="1">
    <location>
        <begin position="374"/>
        <end position="393"/>
    </location>
</feature>
<dbReference type="InterPro" id="IPR038062">
    <property type="entry name" value="ScdA-like_N_sf"/>
</dbReference>
<keyword evidence="1" id="KW-0472">Membrane</keyword>
<feature type="transmembrane region" description="Helical" evidence="1">
    <location>
        <begin position="470"/>
        <end position="492"/>
    </location>
</feature>
<dbReference type="EMBL" id="JACPRF010000174">
    <property type="protein sequence ID" value="MBI2876350.1"/>
    <property type="molecule type" value="Genomic_DNA"/>
</dbReference>
<feature type="transmembrane region" description="Helical" evidence="1">
    <location>
        <begin position="405"/>
        <end position="427"/>
    </location>
</feature>
<protein>
    <submittedName>
        <fullName evidence="2">NnrS family protein</fullName>
    </submittedName>
</protein>
<feature type="transmembrane region" description="Helical" evidence="1">
    <location>
        <begin position="278"/>
        <end position="298"/>
    </location>
</feature>
<accession>A0A932CMY8</accession>
<feature type="transmembrane region" description="Helical" evidence="1">
    <location>
        <begin position="167"/>
        <end position="185"/>
    </location>
</feature>
<keyword evidence="1" id="KW-0812">Transmembrane</keyword>
<dbReference type="InterPro" id="IPR010266">
    <property type="entry name" value="NnrS"/>
</dbReference>
<name>A0A932CMY8_UNCTE</name>
<proteinExistence type="predicted"/>
<dbReference type="SUPFAM" id="SSF81442">
    <property type="entry name" value="Cytochrome c oxidase subunit I-like"/>
    <property type="match status" value="1"/>
</dbReference>
<dbReference type="InterPro" id="IPR036927">
    <property type="entry name" value="Cyt_c_oxase-like_su1_sf"/>
</dbReference>
<dbReference type="SUPFAM" id="SSF140683">
    <property type="entry name" value="SP0561-like"/>
    <property type="match status" value="2"/>
</dbReference>
<dbReference type="Gene3D" id="1.10.3910.10">
    <property type="entry name" value="SP0561-like"/>
    <property type="match status" value="2"/>
</dbReference>
<comment type="caution">
    <text evidence="2">The sequence shown here is derived from an EMBL/GenBank/DDBJ whole genome shotgun (WGS) entry which is preliminary data.</text>
</comment>
<dbReference type="Pfam" id="PF05940">
    <property type="entry name" value="NnrS"/>
    <property type="match status" value="1"/>
</dbReference>
<gene>
    <name evidence="2" type="ORF">HYY20_05665</name>
</gene>
<feature type="transmembrane region" description="Helical" evidence="1">
    <location>
        <begin position="205"/>
        <end position="223"/>
    </location>
</feature>
<organism evidence="2 3">
    <name type="scientific">Tectimicrobiota bacterium</name>
    <dbReference type="NCBI Taxonomy" id="2528274"/>
    <lineage>
        <taxon>Bacteria</taxon>
        <taxon>Pseudomonadati</taxon>
        <taxon>Nitrospinota/Tectimicrobiota group</taxon>
        <taxon>Candidatus Tectimicrobiota</taxon>
    </lineage>
</organism>
<sequence length="580" mass="63971">MRTRERIHPEMTVREINLRYPACREVFARHGMGGCGGAYGPPEPIDLFARSHRIQLDQLIQELEAAVQANGTRDEGEGRAEDEGTLYGLCQRFVKTAILITLSFGTLWGVILLTQIAWGRSFQAPGYAEVQAHGHAQFFGWVGLFIMGVAYYVLPKFKDVPFSRLQYRLANLSLGLMATGVAVRAVSQPLADSALFAGLEVVSAAVEWVSVVLFVGISLQIFSRSRSPREFYDPYLLGSLVWFLGMGLMNLILISQAALHLETAIRGPWNSAFLHLTVYGFMANMIFGVSFRVLPNFLVLRQQSERAARLAFWLFNVGVFARAFVPGWAVLSSLLEGIGIVLVVRSLGIFTRPVVQLVIPGVDQAFGWFIKAGYGWLLIAGLMVLGGDLYALVSGELLPHAYVGSYRHAITVGFITSLILGVAYRILPIFNGTELYRPGLMRLSFYLLLLGNTLRVVFQAGTLVWGHWPYLLVGVSGYLELSALALFGWNIFQTLREASGEDFLKDRAVSGGTRVADLLDACPEVRSLLVRLGLEGLRAEGHRVPRFITLDFAARRHGLDPEGIVGAINGYLSTAPQNVR</sequence>
<feature type="transmembrane region" description="Helical" evidence="1">
    <location>
        <begin position="439"/>
        <end position="458"/>
    </location>
</feature>